<keyword evidence="3" id="KW-1185">Reference proteome</keyword>
<protein>
    <submittedName>
        <fullName evidence="2">Uncharacterized protein</fullName>
    </submittedName>
</protein>
<dbReference type="Proteomes" id="UP000314294">
    <property type="component" value="Unassembled WGS sequence"/>
</dbReference>
<feature type="compositionally biased region" description="Gly residues" evidence="1">
    <location>
        <begin position="56"/>
        <end position="66"/>
    </location>
</feature>
<evidence type="ECO:0000313" key="3">
    <source>
        <dbReference type="Proteomes" id="UP000314294"/>
    </source>
</evidence>
<dbReference type="AlphaFoldDB" id="A0A4Z2HJT2"/>
<comment type="caution">
    <text evidence="2">The sequence shown here is derived from an EMBL/GenBank/DDBJ whole genome shotgun (WGS) entry which is preliminary data.</text>
</comment>
<evidence type="ECO:0000256" key="1">
    <source>
        <dbReference type="SAM" id="MobiDB-lite"/>
    </source>
</evidence>
<reference evidence="2 3" key="1">
    <citation type="submission" date="2019-03" db="EMBL/GenBank/DDBJ databases">
        <title>First draft genome of Liparis tanakae, snailfish: a comprehensive survey of snailfish specific genes.</title>
        <authorList>
            <person name="Kim W."/>
            <person name="Song I."/>
            <person name="Jeong J.-H."/>
            <person name="Kim D."/>
            <person name="Kim S."/>
            <person name="Ryu S."/>
            <person name="Song J.Y."/>
            <person name="Lee S.K."/>
        </authorList>
    </citation>
    <scope>NUCLEOTIDE SEQUENCE [LARGE SCALE GENOMIC DNA]</scope>
    <source>
        <tissue evidence="2">Muscle</tissue>
    </source>
</reference>
<sequence>MEENHAEKVAVPALSSQRMSESHTVAKNTGRHSSSILATQRRKTSSESGLTKHGWRGNGRYEGGRGVSAARSNDLSPRLAGMMKPDDV</sequence>
<name>A0A4Z2HJT2_9TELE</name>
<feature type="compositionally biased region" description="Polar residues" evidence="1">
    <location>
        <begin position="14"/>
        <end position="38"/>
    </location>
</feature>
<accession>A0A4Z2HJT2</accession>
<organism evidence="2 3">
    <name type="scientific">Liparis tanakae</name>
    <name type="common">Tanaka's snailfish</name>
    <dbReference type="NCBI Taxonomy" id="230148"/>
    <lineage>
        <taxon>Eukaryota</taxon>
        <taxon>Metazoa</taxon>
        <taxon>Chordata</taxon>
        <taxon>Craniata</taxon>
        <taxon>Vertebrata</taxon>
        <taxon>Euteleostomi</taxon>
        <taxon>Actinopterygii</taxon>
        <taxon>Neopterygii</taxon>
        <taxon>Teleostei</taxon>
        <taxon>Neoteleostei</taxon>
        <taxon>Acanthomorphata</taxon>
        <taxon>Eupercaria</taxon>
        <taxon>Perciformes</taxon>
        <taxon>Cottioidei</taxon>
        <taxon>Cottales</taxon>
        <taxon>Liparidae</taxon>
        <taxon>Liparis</taxon>
    </lineage>
</organism>
<feature type="region of interest" description="Disordered" evidence="1">
    <location>
        <begin position="1"/>
        <end position="88"/>
    </location>
</feature>
<evidence type="ECO:0000313" key="2">
    <source>
        <dbReference type="EMBL" id="TNN66026.1"/>
    </source>
</evidence>
<gene>
    <name evidence="2" type="ORF">EYF80_023782</name>
</gene>
<proteinExistence type="predicted"/>
<dbReference type="EMBL" id="SRLO01000226">
    <property type="protein sequence ID" value="TNN66026.1"/>
    <property type="molecule type" value="Genomic_DNA"/>
</dbReference>